<feature type="domain" description="CCHC-type" evidence="4">
    <location>
        <begin position="122"/>
        <end position="138"/>
    </location>
</feature>
<feature type="compositionally biased region" description="Basic and acidic residues" evidence="3">
    <location>
        <begin position="85"/>
        <end position="99"/>
    </location>
</feature>
<evidence type="ECO:0000313" key="5">
    <source>
        <dbReference type="EMBL" id="KAF9789345.1"/>
    </source>
</evidence>
<dbReference type="GO" id="GO:0003676">
    <property type="term" value="F:nucleic acid binding"/>
    <property type="evidence" value="ECO:0007669"/>
    <property type="project" value="InterPro"/>
</dbReference>
<protein>
    <recommendedName>
        <fullName evidence="4">CCHC-type domain-containing protein</fullName>
    </recommendedName>
</protein>
<dbReference type="Proteomes" id="UP000736335">
    <property type="component" value="Unassembled WGS sequence"/>
</dbReference>
<keyword evidence="1" id="KW-0507">mRNA processing</keyword>
<proteinExistence type="predicted"/>
<feature type="compositionally biased region" description="Basic and acidic residues" evidence="3">
    <location>
        <begin position="27"/>
        <end position="41"/>
    </location>
</feature>
<feature type="compositionally biased region" description="Basic residues" evidence="3">
    <location>
        <begin position="100"/>
        <end position="111"/>
    </location>
</feature>
<accession>A0A9P6LA22</accession>
<dbReference type="Gene3D" id="4.10.60.10">
    <property type="entry name" value="Zinc finger, CCHC-type"/>
    <property type="match status" value="1"/>
</dbReference>
<dbReference type="InterPro" id="IPR036875">
    <property type="entry name" value="Znf_CCHC_sf"/>
</dbReference>
<dbReference type="GO" id="GO:0008270">
    <property type="term" value="F:zinc ion binding"/>
    <property type="evidence" value="ECO:0007669"/>
    <property type="project" value="UniProtKB-KW"/>
</dbReference>
<keyword evidence="2" id="KW-0863">Zinc-finger</keyword>
<sequence length="477" mass="53928">MGAHPERSDLNTIADCAARAEDGLLEAELQKQKDIPKEGRTWGRFPNRVSGPQPHRPARDDGGMDRNKGQEQVRANAITPQPRMDPNRTDGGRHPDGGRNRRARKGRRVSREKRDQLRAEGKCFQCEQVGHSQRDCPELNMMRPPAIRANNVNIARLERLAKTRGKADLQMGHISMVGNDEVVDDLTPAMHKVYKWCAATWGEDNRWLDPATRYQSKYGIYQYGTRAGDVMEIILYDEPGVRPFEVDVSRFINPELCLADMLGAKANTTPACVREGGFRDNGKYDTWKWPALEWLRQLLTDQLKLEESGDTVSVKPSYEGYGLHLKGTDVYYEITHTEMLGSGLHIGRVLNAMRTVKGTTPWERSPMFWDKRITKWQSLMALATRLTAGSVRHHKQVTEGANSLEKTSMQVKDQTRKVPEPIVVLAYINGHEVRALVDTGSMADFVSTTVIEQLKLKKEVYTKPLSAVVLIKMIKTL</sequence>
<dbReference type="SUPFAM" id="SSF57756">
    <property type="entry name" value="Retrovirus zinc finger-like domains"/>
    <property type="match status" value="1"/>
</dbReference>
<dbReference type="CDD" id="cd00303">
    <property type="entry name" value="retropepsin_like"/>
    <property type="match status" value="1"/>
</dbReference>
<feature type="region of interest" description="Disordered" evidence="3">
    <location>
        <begin position="27"/>
        <end position="118"/>
    </location>
</feature>
<dbReference type="InterPro" id="IPR001878">
    <property type="entry name" value="Znf_CCHC"/>
</dbReference>
<dbReference type="OrthoDB" id="1750432at2759"/>
<keyword evidence="6" id="KW-1185">Reference proteome</keyword>
<evidence type="ECO:0000256" key="2">
    <source>
        <dbReference type="PROSITE-ProRule" id="PRU00047"/>
    </source>
</evidence>
<dbReference type="InterPro" id="IPR021109">
    <property type="entry name" value="Peptidase_aspartic_dom_sf"/>
</dbReference>
<gene>
    <name evidence="5" type="ORF">BJ322DRAFT_1105211</name>
</gene>
<keyword evidence="2" id="KW-0479">Metal-binding</keyword>
<dbReference type="AlphaFoldDB" id="A0A9P6LA22"/>
<reference evidence="5" key="2">
    <citation type="submission" date="2020-11" db="EMBL/GenBank/DDBJ databases">
        <authorList>
            <consortium name="DOE Joint Genome Institute"/>
            <person name="Kuo A."/>
            <person name="Miyauchi S."/>
            <person name="Kiss E."/>
            <person name="Drula E."/>
            <person name="Kohler A."/>
            <person name="Sanchez-Garcia M."/>
            <person name="Andreopoulos B."/>
            <person name="Barry K.W."/>
            <person name="Bonito G."/>
            <person name="Buee M."/>
            <person name="Carver A."/>
            <person name="Chen C."/>
            <person name="Cichocki N."/>
            <person name="Clum A."/>
            <person name="Culley D."/>
            <person name="Crous P.W."/>
            <person name="Fauchery L."/>
            <person name="Girlanda M."/>
            <person name="Hayes R."/>
            <person name="Keri Z."/>
            <person name="Labutti K."/>
            <person name="Lipzen A."/>
            <person name="Lombard V."/>
            <person name="Magnuson J."/>
            <person name="Maillard F."/>
            <person name="Morin E."/>
            <person name="Murat C."/>
            <person name="Nolan M."/>
            <person name="Ohm R."/>
            <person name="Pangilinan J."/>
            <person name="Pereira M."/>
            <person name="Perotto S."/>
            <person name="Peter M."/>
            <person name="Riley R."/>
            <person name="Sitrit Y."/>
            <person name="Stielow B."/>
            <person name="Szollosi G."/>
            <person name="Zifcakova L."/>
            <person name="Stursova M."/>
            <person name="Spatafora J.W."/>
            <person name="Tedersoo L."/>
            <person name="Vaario L.-M."/>
            <person name="Yamada A."/>
            <person name="Yan M."/>
            <person name="Wang P."/>
            <person name="Xu J."/>
            <person name="Bruns T."/>
            <person name="Baldrian P."/>
            <person name="Vilgalys R."/>
            <person name="Henrissat B."/>
            <person name="Grigoriev I.V."/>
            <person name="Hibbett D."/>
            <person name="Nagy L.G."/>
            <person name="Martin F.M."/>
        </authorList>
    </citation>
    <scope>NUCLEOTIDE SEQUENCE</scope>
    <source>
        <strain evidence="5">UH-Tt-Lm1</strain>
    </source>
</reference>
<reference evidence="5" key="1">
    <citation type="journal article" date="2020" name="Nat. Commun.">
        <title>Large-scale genome sequencing of mycorrhizal fungi provides insights into the early evolution of symbiotic traits.</title>
        <authorList>
            <person name="Miyauchi S."/>
            <person name="Kiss E."/>
            <person name="Kuo A."/>
            <person name="Drula E."/>
            <person name="Kohler A."/>
            <person name="Sanchez-Garcia M."/>
            <person name="Morin E."/>
            <person name="Andreopoulos B."/>
            <person name="Barry K.W."/>
            <person name="Bonito G."/>
            <person name="Buee M."/>
            <person name="Carver A."/>
            <person name="Chen C."/>
            <person name="Cichocki N."/>
            <person name="Clum A."/>
            <person name="Culley D."/>
            <person name="Crous P.W."/>
            <person name="Fauchery L."/>
            <person name="Girlanda M."/>
            <person name="Hayes R.D."/>
            <person name="Keri Z."/>
            <person name="LaButti K."/>
            <person name="Lipzen A."/>
            <person name="Lombard V."/>
            <person name="Magnuson J."/>
            <person name="Maillard F."/>
            <person name="Murat C."/>
            <person name="Nolan M."/>
            <person name="Ohm R.A."/>
            <person name="Pangilinan J."/>
            <person name="Pereira M.F."/>
            <person name="Perotto S."/>
            <person name="Peter M."/>
            <person name="Pfister S."/>
            <person name="Riley R."/>
            <person name="Sitrit Y."/>
            <person name="Stielow J.B."/>
            <person name="Szollosi G."/>
            <person name="Zifcakova L."/>
            <person name="Stursova M."/>
            <person name="Spatafora J.W."/>
            <person name="Tedersoo L."/>
            <person name="Vaario L.M."/>
            <person name="Yamada A."/>
            <person name="Yan M."/>
            <person name="Wang P."/>
            <person name="Xu J."/>
            <person name="Bruns T."/>
            <person name="Baldrian P."/>
            <person name="Vilgalys R."/>
            <person name="Dunand C."/>
            <person name="Henrissat B."/>
            <person name="Grigoriev I.V."/>
            <person name="Hibbett D."/>
            <person name="Nagy L.G."/>
            <person name="Martin F.M."/>
        </authorList>
    </citation>
    <scope>NUCLEOTIDE SEQUENCE</scope>
    <source>
        <strain evidence="5">UH-Tt-Lm1</strain>
    </source>
</reference>
<organism evidence="5 6">
    <name type="scientific">Thelephora terrestris</name>
    <dbReference type="NCBI Taxonomy" id="56493"/>
    <lineage>
        <taxon>Eukaryota</taxon>
        <taxon>Fungi</taxon>
        <taxon>Dikarya</taxon>
        <taxon>Basidiomycota</taxon>
        <taxon>Agaricomycotina</taxon>
        <taxon>Agaricomycetes</taxon>
        <taxon>Thelephorales</taxon>
        <taxon>Thelephoraceae</taxon>
        <taxon>Thelephora</taxon>
    </lineage>
</organism>
<dbReference type="SMART" id="SM00343">
    <property type="entry name" value="ZnF_C2HC"/>
    <property type="match status" value="1"/>
</dbReference>
<comment type="caution">
    <text evidence="5">The sequence shown here is derived from an EMBL/GenBank/DDBJ whole genome shotgun (WGS) entry which is preliminary data.</text>
</comment>
<dbReference type="EMBL" id="WIUZ02000003">
    <property type="protein sequence ID" value="KAF9789345.1"/>
    <property type="molecule type" value="Genomic_DNA"/>
</dbReference>
<evidence type="ECO:0000259" key="4">
    <source>
        <dbReference type="PROSITE" id="PS50158"/>
    </source>
</evidence>
<dbReference type="PROSITE" id="PS50158">
    <property type="entry name" value="ZF_CCHC"/>
    <property type="match status" value="1"/>
</dbReference>
<evidence type="ECO:0000313" key="6">
    <source>
        <dbReference type="Proteomes" id="UP000736335"/>
    </source>
</evidence>
<dbReference type="Gene3D" id="2.40.70.10">
    <property type="entry name" value="Acid Proteases"/>
    <property type="match status" value="1"/>
</dbReference>
<feature type="compositionally biased region" description="Basic and acidic residues" evidence="3">
    <location>
        <begin position="57"/>
        <end position="71"/>
    </location>
</feature>
<dbReference type="Pfam" id="PF00098">
    <property type="entry name" value="zf-CCHC"/>
    <property type="match status" value="1"/>
</dbReference>
<keyword evidence="2" id="KW-0862">Zinc</keyword>
<evidence type="ECO:0000256" key="3">
    <source>
        <dbReference type="SAM" id="MobiDB-lite"/>
    </source>
</evidence>
<dbReference type="GO" id="GO:0006397">
    <property type="term" value="P:mRNA processing"/>
    <property type="evidence" value="ECO:0007669"/>
    <property type="project" value="UniProtKB-KW"/>
</dbReference>
<evidence type="ECO:0000256" key="1">
    <source>
        <dbReference type="ARBA" id="ARBA00022664"/>
    </source>
</evidence>
<name>A0A9P6LA22_9AGAM</name>